<proteinExistence type="predicted"/>
<organism evidence="1 2">
    <name type="scientific">Methanobacterium formicicum</name>
    <dbReference type="NCBI Taxonomy" id="2162"/>
    <lineage>
        <taxon>Archaea</taxon>
        <taxon>Methanobacteriati</taxon>
        <taxon>Methanobacteriota</taxon>
        <taxon>Methanomada group</taxon>
        <taxon>Methanobacteria</taxon>
        <taxon>Methanobacteriales</taxon>
        <taxon>Methanobacteriaceae</taxon>
        <taxon>Methanobacterium</taxon>
    </lineage>
</organism>
<sequence>MTQDNQTMLNQLSAAFKDITTTDKLGASILQPGYFNKYVLAATRDKTILSEARLVKMTAQVQNIDRVGFSGRILEKAVENQEGTTKTPEFAQEQLKAEEFIATVGITDKSLRRNVEGTSFNTTLVSMMGQQAGEDWETLAVGGDKDKYTTGSLLKSQDGWIKKSTNKIYGTGTGKAFDKAGTVKDMMKAMLKNYPRNYLKNRSFLRFYLNSDQFDTYIDEVGERPTVAGDDAVSNNVARPYKGIPVREAFVLNDSEILDTTNGYGNVSMLHDIRNIAFGIFYNVTIEPDRIPKLRRTDYVLTQETDQGYENPGVNVIALADQTKPAG</sequence>
<reference evidence="1 2" key="1">
    <citation type="submission" date="2013-12" db="EMBL/GenBank/DDBJ databases">
        <title>The complete genome sequence of Methanobacterium sp. BRM9.</title>
        <authorList>
            <consortium name="Pastoral Greenhouse Gas Research Consortium"/>
            <person name="Kelly W.J."/>
            <person name="Leahy S.C."/>
            <person name="Perry R."/>
            <person name="Li D."/>
            <person name="Altermann E."/>
            <person name="Lambie S.C."/>
            <person name="Attwood G.T."/>
        </authorList>
    </citation>
    <scope>NUCLEOTIDE SEQUENCE [LARGE SCALE GENOMIC DNA]</scope>
    <source>
        <strain evidence="1 2">BRM9</strain>
    </source>
</reference>
<dbReference type="STRING" id="2162.BRM9_1671"/>
<dbReference type="KEGG" id="mfc:BRM9_1671"/>
<name>A0A089ZII1_METFO</name>
<dbReference type="Proteomes" id="UP000029661">
    <property type="component" value="Chromosome"/>
</dbReference>
<accession>A0A089ZII1</accession>
<evidence type="ECO:0000313" key="2">
    <source>
        <dbReference type="Proteomes" id="UP000029661"/>
    </source>
</evidence>
<dbReference type="RefSeq" id="WP_048085438.1">
    <property type="nucleotide sequence ID" value="NZ_CP006933.1"/>
</dbReference>
<protein>
    <submittedName>
        <fullName evidence="1">Phage-related protein</fullName>
    </submittedName>
</protein>
<dbReference type="EMBL" id="CP006933">
    <property type="protein sequence ID" value="AIS32483.1"/>
    <property type="molecule type" value="Genomic_DNA"/>
</dbReference>
<gene>
    <name evidence="1" type="ORF">BRM9_1671</name>
</gene>
<evidence type="ECO:0000313" key="1">
    <source>
        <dbReference type="EMBL" id="AIS32483.1"/>
    </source>
</evidence>
<dbReference type="AlphaFoldDB" id="A0A089ZII1"/>
<dbReference type="GeneID" id="24792836"/>
<dbReference type="OrthoDB" id="78062at2157"/>